<reference evidence="1 2" key="1">
    <citation type="journal article" date="2013" name="Genome Biol.">
        <title>Genome of Acanthamoeba castellanii highlights extensive lateral gene transfer and early evolution of tyrosine kinase signaling.</title>
        <authorList>
            <person name="Clarke M."/>
            <person name="Lohan A.J."/>
            <person name="Liu B."/>
            <person name="Lagkouvardos I."/>
            <person name="Roy S."/>
            <person name="Zafar N."/>
            <person name="Bertelli C."/>
            <person name="Schilde C."/>
            <person name="Kianianmomeni A."/>
            <person name="Burglin T.R."/>
            <person name="Frech C."/>
            <person name="Turcotte B."/>
            <person name="Kopec K.O."/>
            <person name="Synnott J.M."/>
            <person name="Choo C."/>
            <person name="Paponov I."/>
            <person name="Finkler A."/>
            <person name="Soon Heng Tan C."/>
            <person name="Hutchins A.P."/>
            <person name="Weinmeier T."/>
            <person name="Rattei T."/>
            <person name="Chu J.S."/>
            <person name="Gimenez G."/>
            <person name="Irimia M."/>
            <person name="Rigden D.J."/>
            <person name="Fitzpatrick D.A."/>
            <person name="Lorenzo-Morales J."/>
            <person name="Bateman A."/>
            <person name="Chiu C.H."/>
            <person name="Tang P."/>
            <person name="Hegemann P."/>
            <person name="Fromm H."/>
            <person name="Raoult D."/>
            <person name="Greub G."/>
            <person name="Miranda-Saavedra D."/>
            <person name="Chen N."/>
            <person name="Nash P."/>
            <person name="Ginger M.L."/>
            <person name="Horn M."/>
            <person name="Schaap P."/>
            <person name="Caler L."/>
            <person name="Loftus B."/>
        </authorList>
    </citation>
    <scope>NUCLEOTIDE SEQUENCE [LARGE SCALE GENOMIC DNA]</scope>
    <source>
        <strain evidence="1 2">Neff</strain>
    </source>
</reference>
<organism evidence="1 2">
    <name type="scientific">Acanthamoeba castellanii (strain ATCC 30010 / Neff)</name>
    <dbReference type="NCBI Taxonomy" id="1257118"/>
    <lineage>
        <taxon>Eukaryota</taxon>
        <taxon>Amoebozoa</taxon>
        <taxon>Discosea</taxon>
        <taxon>Longamoebia</taxon>
        <taxon>Centramoebida</taxon>
        <taxon>Acanthamoebidae</taxon>
        <taxon>Acanthamoeba</taxon>
    </lineage>
</organism>
<sequence length="180" mass="20638">MEPRVVERGGTTLHIWEEPAPPSGVRWALDYKGPEYARVQPDVIVYTFSVAESFYDVTFELPNRCRGRTAYGADFTIPLIVVGTMADLRHAYEHERKLITDREARSLAEKVSALYYVEVSARERTNIDLLWDVLAKSKSMRHWIEAREFRNRRLGLSPPEGTADDVPLLPSEDRSRCVLS</sequence>
<dbReference type="VEuPathDB" id="AmoebaDB:ACA1_306870"/>
<dbReference type="GO" id="GO:0003924">
    <property type="term" value="F:GTPase activity"/>
    <property type="evidence" value="ECO:0007669"/>
    <property type="project" value="InterPro"/>
</dbReference>
<dbReference type="InterPro" id="IPR001806">
    <property type="entry name" value="Small_GTPase"/>
</dbReference>
<name>L8GRX8_ACACF</name>
<dbReference type="GeneID" id="14915497"/>
<evidence type="ECO:0000313" key="2">
    <source>
        <dbReference type="Proteomes" id="UP000011083"/>
    </source>
</evidence>
<accession>L8GRX8</accession>
<dbReference type="InterPro" id="IPR027417">
    <property type="entry name" value="P-loop_NTPase"/>
</dbReference>
<dbReference type="Proteomes" id="UP000011083">
    <property type="component" value="Unassembled WGS sequence"/>
</dbReference>
<dbReference type="Gene3D" id="3.40.50.300">
    <property type="entry name" value="P-loop containing nucleotide triphosphate hydrolases"/>
    <property type="match status" value="1"/>
</dbReference>
<gene>
    <name evidence="1" type="ORF">ACA1_306870</name>
</gene>
<dbReference type="RefSeq" id="XP_004336904.1">
    <property type="nucleotide sequence ID" value="XM_004336856.1"/>
</dbReference>
<keyword evidence="2" id="KW-1185">Reference proteome</keyword>
<evidence type="ECO:0000313" key="1">
    <source>
        <dbReference type="EMBL" id="ELR14891.1"/>
    </source>
</evidence>
<protein>
    <submittedName>
        <fullName evidence="1">Uncharacterized protein</fullName>
    </submittedName>
</protein>
<dbReference type="GO" id="GO:0005525">
    <property type="term" value="F:GTP binding"/>
    <property type="evidence" value="ECO:0007669"/>
    <property type="project" value="InterPro"/>
</dbReference>
<dbReference type="EMBL" id="KB008042">
    <property type="protein sequence ID" value="ELR14891.1"/>
    <property type="molecule type" value="Genomic_DNA"/>
</dbReference>
<dbReference type="Pfam" id="PF00071">
    <property type="entry name" value="Ras"/>
    <property type="match status" value="1"/>
</dbReference>
<dbReference type="AlphaFoldDB" id="L8GRX8"/>
<proteinExistence type="predicted"/>
<dbReference type="SUPFAM" id="SSF52540">
    <property type="entry name" value="P-loop containing nucleoside triphosphate hydrolases"/>
    <property type="match status" value="1"/>
</dbReference>
<dbReference type="KEGG" id="acan:ACA1_306870"/>